<dbReference type="AlphaFoldDB" id="A0A1L4BRJ4"/>
<dbReference type="KEGG" id="frx:F7310_03425"/>
<evidence type="ECO:0000313" key="1">
    <source>
        <dbReference type="EMBL" id="API86457.1"/>
    </source>
</evidence>
<proteinExistence type="predicted"/>
<reference evidence="1 2" key="1">
    <citation type="journal article" date="2016" name="Appl. Environ. Microbiol.">
        <title>Whole genome relationships among Francisella bacteria of diverse origin define new species and provide specific regions for detection.</title>
        <authorList>
            <person name="Challacombe J.F."/>
            <person name="Petersen J.M."/>
            <person name="Gallegos-Graves V."/>
            <person name="Hodge D."/>
            <person name="Pillai S."/>
            <person name="Kuske C.R."/>
        </authorList>
    </citation>
    <scope>NUCLEOTIDE SEQUENCE [LARGE SCALE GENOMIC DNA]</scope>
    <source>
        <strain evidence="2">TX07-7310</strain>
    </source>
</reference>
<dbReference type="Proteomes" id="UP000184222">
    <property type="component" value="Chromosome"/>
</dbReference>
<accession>A0A1L4BRJ4</accession>
<organism evidence="1 2">
    <name type="scientific">Francisella uliginis</name>
    <dbReference type="NCBI Taxonomy" id="573570"/>
    <lineage>
        <taxon>Bacteria</taxon>
        <taxon>Pseudomonadati</taxon>
        <taxon>Pseudomonadota</taxon>
        <taxon>Gammaproteobacteria</taxon>
        <taxon>Thiotrichales</taxon>
        <taxon>Francisellaceae</taxon>
        <taxon>Francisella</taxon>
    </lineage>
</organism>
<dbReference type="STRING" id="573570.F7310_03425"/>
<name>A0A1L4BRJ4_9GAMM</name>
<dbReference type="EMBL" id="CP016796">
    <property type="protein sequence ID" value="API86457.1"/>
    <property type="molecule type" value="Genomic_DNA"/>
</dbReference>
<evidence type="ECO:0000313" key="2">
    <source>
        <dbReference type="Proteomes" id="UP000184222"/>
    </source>
</evidence>
<sequence length="1030" mass="120697">MKIMFKLSTIFGSNKNNTFIGKQDNNNSSEIETLLDSINDFFYSGNIIKAFEKLDKALKEHTHRKSKHGFLVKKIEFYLELSNIDKAKSLAETINENYSDYSSNKFNECMLVLLSIDNKYEEFNKLIKYLKDEEQVTKSDNYFELIFAVYSSNLEKVKGLFDQLPTKEKEDIFLAANVFLSSYYKNNNLDDLQQAEKYFQLVLENSPKFLNKFHAQQFFVENIINNSLQSFNKFDKKSLTTFLDSLSNIFSAKEHFSEVVINHLINLNAFVLLLLEMKDEYIDFYEKNENVLFDRHYLQYSAIKDIPIDNQRIQTNLSNDNSNKALLINYVSLLLKPEYKNAKDFFENNIGLIIDIDYAIYCYVMSCVNLGSNINDDVLKKIKNDKNESFELFLSYLYIKNHNKDTITKDDVNVLNKFVKNEDIKYIKVVSAIELFEKLNMSTEYINVAISKIDKFDSMSYYVLEKCKNDKSLHINDFENLLEYIDQNQYSDYIGDIYIDYNMYDKAFEYFLKNWKVSKTLKSARLLLSSAYNHFHKFSIRINETVEKEALAFLLAHKKDLEFYFIGTVSSFILCVEKDSNKAIEVINDMILSLNIYNLSHSKKENLCKLYFDLIINNENKYQDIISESNSIYYKDGKYYLDSNIFTKIDSVYYEKFNLEAVNSTRINAIRLNDSYEKKSLFHTITNIIISNIENSRFVKPIQIDLESKNPFSKLLLMLEENSKYKENNLKNHSDGTNISFWNLAGNYDKYLSLIAVLLERPELSFNSCNINYHTKEVKKLLTLSSILFLNYNGKLEDIFKREDVYIQETSYAWLCDYINNLNKQDELLSISTENGKILSSSLGKTQVKQLSEHLKKIIFNIDHSKVVDDTEISLPFKIGNDLASAIGQQELQALALSWKENYQIITEDRIFEVMFEKLRLNLTMVSNSLALINEDNFIDTILELHEKNYRYVINKGVLDVLIALIIIQPITNNLPNTYVHIIKIMDSYGWLDDIRKYYMNVLHGKIEPPPAKYIIRNIEYVIKCIFKNI</sequence>
<protein>
    <submittedName>
        <fullName evidence="1">Uncharacterized protein</fullName>
    </submittedName>
</protein>
<gene>
    <name evidence="1" type="ORF">F7310_03425</name>
</gene>
<keyword evidence="2" id="KW-1185">Reference proteome</keyword>